<keyword evidence="6 11" id="KW-0378">Hydrolase</keyword>
<comment type="caution">
    <text evidence="13">The sequence shown here is derived from an EMBL/GenBank/DDBJ whole genome shotgun (WGS) entry which is preliminary data.</text>
</comment>
<evidence type="ECO:0000313" key="13">
    <source>
        <dbReference type="EMBL" id="PSM52791.1"/>
    </source>
</evidence>
<evidence type="ECO:0000313" key="14">
    <source>
        <dbReference type="Proteomes" id="UP000240535"/>
    </source>
</evidence>
<keyword evidence="14" id="KW-1185">Reference proteome</keyword>
<organism evidence="13 14">
    <name type="scientific">Campylobacter blaseri</name>
    <dbReference type="NCBI Taxonomy" id="2042961"/>
    <lineage>
        <taxon>Bacteria</taxon>
        <taxon>Pseudomonadati</taxon>
        <taxon>Campylobacterota</taxon>
        <taxon>Epsilonproteobacteria</taxon>
        <taxon>Campylobacterales</taxon>
        <taxon>Campylobacteraceae</taxon>
        <taxon>Campylobacter</taxon>
    </lineage>
</organism>
<dbReference type="OrthoDB" id="9782003at2"/>
<proteinExistence type="inferred from homology"/>
<dbReference type="InterPro" id="IPR004387">
    <property type="entry name" value="Pept_M50_Zn"/>
</dbReference>
<evidence type="ECO:0000259" key="12">
    <source>
        <dbReference type="Pfam" id="PF02163"/>
    </source>
</evidence>
<evidence type="ECO:0000256" key="8">
    <source>
        <dbReference type="ARBA" id="ARBA00022989"/>
    </source>
</evidence>
<sequence length="353" mass="38570">MHFAITILAISFLIFFHELGHYLAARQLGVAINVFSIGFGEKVYSKKIGNTEYAISSIPLGGYVSLKGQEDLDPNLKNYDKDSYNSLSPLGRIYILFAGPFFNIILAFFIYIALGYIGVEKLAPTIGYIGENSAASSANLVVNDKILSIDEKPIREWDDIKKLVKLEPVNLEILRDEKIINISVTPKIGQSKTIFGEDIEKPLIGIGPKGDLVTLYNKGLNSFSFALDETIKASKLIVVSVEKLVTGVVPVKEMGGIVAMADITTKAAGISISVLLLIVALISVNLGVLNLFPIPVLDGGHIVFNIYELIFKKPVPQKVFAAFSYVGMACLVTLMLFTIFNDFFRLFGGYANG</sequence>
<evidence type="ECO:0000256" key="9">
    <source>
        <dbReference type="ARBA" id="ARBA00023049"/>
    </source>
</evidence>
<comment type="cofactor">
    <cofactor evidence="1 11">
        <name>Zn(2+)</name>
        <dbReference type="ChEBI" id="CHEBI:29105"/>
    </cofactor>
</comment>
<dbReference type="EMBL" id="PDHH01000002">
    <property type="protein sequence ID" value="PSM52791.1"/>
    <property type="molecule type" value="Genomic_DNA"/>
</dbReference>
<evidence type="ECO:0000256" key="3">
    <source>
        <dbReference type="ARBA" id="ARBA00007931"/>
    </source>
</evidence>
<evidence type="ECO:0000256" key="5">
    <source>
        <dbReference type="ARBA" id="ARBA00022692"/>
    </source>
</evidence>
<comment type="subcellular location">
    <subcellularLocation>
        <location evidence="2">Membrane</location>
        <topology evidence="2">Multi-pass membrane protein</topology>
    </subcellularLocation>
</comment>
<dbReference type="EC" id="3.4.24.-" evidence="11"/>
<dbReference type="PANTHER" id="PTHR42837:SF2">
    <property type="entry name" value="MEMBRANE METALLOPROTEASE ARASP2, CHLOROPLASTIC-RELATED"/>
    <property type="match status" value="1"/>
</dbReference>
<dbReference type="GO" id="GO:0006508">
    <property type="term" value="P:proteolysis"/>
    <property type="evidence" value="ECO:0007669"/>
    <property type="project" value="UniProtKB-KW"/>
</dbReference>
<keyword evidence="10 11" id="KW-0472">Membrane</keyword>
<keyword evidence="11" id="KW-0479">Metal-binding</keyword>
<dbReference type="InterPro" id="IPR008915">
    <property type="entry name" value="Peptidase_M50"/>
</dbReference>
<keyword evidence="9 11" id="KW-0482">Metalloprotease</keyword>
<protein>
    <recommendedName>
        <fullName evidence="11">Zinc metalloprotease</fullName>
        <ecNumber evidence="11">3.4.24.-</ecNumber>
    </recommendedName>
</protein>
<evidence type="ECO:0000256" key="7">
    <source>
        <dbReference type="ARBA" id="ARBA00022833"/>
    </source>
</evidence>
<dbReference type="PANTHER" id="PTHR42837">
    <property type="entry name" value="REGULATOR OF SIGMA-E PROTEASE RSEP"/>
    <property type="match status" value="1"/>
</dbReference>
<feature type="transmembrane region" description="Helical" evidence="11">
    <location>
        <begin position="319"/>
        <end position="340"/>
    </location>
</feature>
<dbReference type="AlphaFoldDB" id="A0A2P8R2S0"/>
<dbReference type="GO" id="GO:0004222">
    <property type="term" value="F:metalloendopeptidase activity"/>
    <property type="evidence" value="ECO:0007669"/>
    <property type="project" value="InterPro"/>
</dbReference>
<dbReference type="NCBIfam" id="TIGR00054">
    <property type="entry name" value="RIP metalloprotease RseP"/>
    <property type="match status" value="2"/>
</dbReference>
<keyword evidence="4 13" id="KW-0645">Protease</keyword>
<evidence type="ECO:0000256" key="10">
    <source>
        <dbReference type="ARBA" id="ARBA00023136"/>
    </source>
</evidence>
<feature type="domain" description="Peptidase M50" evidence="12">
    <location>
        <begin position="6"/>
        <end position="333"/>
    </location>
</feature>
<dbReference type="InterPro" id="IPR036034">
    <property type="entry name" value="PDZ_sf"/>
</dbReference>
<evidence type="ECO:0000256" key="1">
    <source>
        <dbReference type="ARBA" id="ARBA00001947"/>
    </source>
</evidence>
<dbReference type="CDD" id="cd06163">
    <property type="entry name" value="S2P-M50_PDZ_RseP-like"/>
    <property type="match status" value="1"/>
</dbReference>
<keyword evidence="8 11" id="KW-1133">Transmembrane helix</keyword>
<dbReference type="GO" id="GO:0016020">
    <property type="term" value="C:membrane"/>
    <property type="evidence" value="ECO:0007669"/>
    <property type="project" value="UniProtKB-SubCell"/>
</dbReference>
<dbReference type="Gene3D" id="2.30.42.10">
    <property type="match status" value="1"/>
</dbReference>
<evidence type="ECO:0000256" key="4">
    <source>
        <dbReference type="ARBA" id="ARBA00022670"/>
    </source>
</evidence>
<dbReference type="RefSeq" id="WP_106870637.1">
    <property type="nucleotide sequence ID" value="NZ_CP053841.1"/>
</dbReference>
<evidence type="ECO:0000256" key="2">
    <source>
        <dbReference type="ARBA" id="ARBA00004141"/>
    </source>
</evidence>
<accession>A0A2P8R2S0</accession>
<evidence type="ECO:0000256" key="6">
    <source>
        <dbReference type="ARBA" id="ARBA00022801"/>
    </source>
</evidence>
<dbReference type="Proteomes" id="UP000240535">
    <property type="component" value="Unassembled WGS sequence"/>
</dbReference>
<feature type="transmembrane region" description="Helical" evidence="11">
    <location>
        <begin position="93"/>
        <end position="114"/>
    </location>
</feature>
<comment type="similarity">
    <text evidence="3 11">Belongs to the peptidase M50B family.</text>
</comment>
<dbReference type="Pfam" id="PF02163">
    <property type="entry name" value="Peptidase_M50"/>
    <property type="match status" value="1"/>
</dbReference>
<keyword evidence="5 11" id="KW-0812">Transmembrane</keyword>
<keyword evidence="7 11" id="KW-0862">Zinc</keyword>
<dbReference type="CDD" id="cd23081">
    <property type="entry name" value="cpPDZ_EcRseP-like"/>
    <property type="match status" value="1"/>
</dbReference>
<name>A0A2P8R2S0_9BACT</name>
<dbReference type="GO" id="GO:0046872">
    <property type="term" value="F:metal ion binding"/>
    <property type="evidence" value="ECO:0007669"/>
    <property type="project" value="UniProtKB-KW"/>
</dbReference>
<reference evidence="14" key="1">
    <citation type="submission" date="2017-10" db="EMBL/GenBank/DDBJ databases">
        <title>Campylobacter species from seals.</title>
        <authorList>
            <person name="Gilbert M.J."/>
            <person name="Zomer A.L."/>
            <person name="Timmerman A.J."/>
            <person name="Duim B."/>
            <person name="Wagenaar J.A."/>
        </authorList>
    </citation>
    <scope>NUCLEOTIDE SEQUENCE [LARGE SCALE GENOMIC DNA]</scope>
    <source>
        <strain evidence="14">17S00004-5</strain>
    </source>
</reference>
<gene>
    <name evidence="13" type="ORF">CQ405_03170</name>
</gene>
<feature type="transmembrane region" description="Helical" evidence="11">
    <location>
        <begin position="263"/>
        <end position="282"/>
    </location>
</feature>
<evidence type="ECO:0000256" key="11">
    <source>
        <dbReference type="RuleBase" id="RU362031"/>
    </source>
</evidence>
<dbReference type="SUPFAM" id="SSF50156">
    <property type="entry name" value="PDZ domain-like"/>
    <property type="match status" value="1"/>
</dbReference>